<comment type="caution">
    <text evidence="2">The sequence shown here is derived from an EMBL/GenBank/DDBJ whole genome shotgun (WGS) entry which is preliminary data.</text>
</comment>
<accession>A0ABU2FIQ3</accession>
<evidence type="ECO:0000256" key="1">
    <source>
        <dbReference type="SAM" id="MobiDB-lite"/>
    </source>
</evidence>
<organism evidence="2 3">
    <name type="scientific">Haloarcula onubensis</name>
    <dbReference type="NCBI Taxonomy" id="2950539"/>
    <lineage>
        <taxon>Archaea</taxon>
        <taxon>Methanobacteriati</taxon>
        <taxon>Methanobacteriota</taxon>
        <taxon>Stenosarchaea group</taxon>
        <taxon>Halobacteria</taxon>
        <taxon>Halobacteriales</taxon>
        <taxon>Haloarculaceae</taxon>
        <taxon>Haloarcula</taxon>
    </lineage>
</organism>
<dbReference type="Proteomes" id="UP001268864">
    <property type="component" value="Unassembled WGS sequence"/>
</dbReference>
<feature type="region of interest" description="Disordered" evidence="1">
    <location>
        <begin position="1"/>
        <end position="24"/>
    </location>
</feature>
<proteinExistence type="predicted"/>
<evidence type="ECO:0000313" key="3">
    <source>
        <dbReference type="Proteomes" id="UP001268864"/>
    </source>
</evidence>
<name>A0ABU2FIQ3_9EURY</name>
<dbReference type="EMBL" id="JAMQOS010000001">
    <property type="protein sequence ID" value="MDS0280628.1"/>
    <property type="molecule type" value="Genomic_DNA"/>
</dbReference>
<evidence type="ECO:0000313" key="2">
    <source>
        <dbReference type="EMBL" id="MDS0280628.1"/>
    </source>
</evidence>
<sequence>MSDLMQRLRETDRRPSHIVPDDMDIDVTSQGQRSRLGRYRADTAVMLRGDKPCRIAVPAYYGDTTDGSAGDSETFNLPHSIVDTPATQSVVVWLDGEYYGAPDSVDYDADTIDVTDPNTNSNLHVYYISDAPATLEIRKAVPDSTTSSSQRVYQANTGLVHGTQQTEQPEYLSVGGSPLHGFVAADMTVDAYITAPYTVRWTDPDGDGTEPTNAMLNLPIMEGRSEVSGLKSAIKAEMGEA</sequence>
<keyword evidence="3" id="KW-1185">Reference proteome</keyword>
<reference evidence="2 3" key="1">
    <citation type="submission" date="2022-06" db="EMBL/GenBank/DDBJ databases">
        <title>Halomicroarcula sp. a new haloarchaeum isolate from saline soil.</title>
        <authorList>
            <person name="Strakova D."/>
            <person name="Galisteo C."/>
            <person name="Sanchez-Porro C."/>
            <person name="Ventosa A."/>
        </authorList>
    </citation>
    <scope>NUCLEOTIDE SEQUENCE [LARGE SCALE GENOMIC DNA]</scope>
    <source>
        <strain evidence="2 3">S3CR25-11</strain>
    </source>
</reference>
<protein>
    <submittedName>
        <fullName evidence="2">Uncharacterized protein</fullName>
    </submittedName>
</protein>
<dbReference type="RefSeq" id="WP_310898475.1">
    <property type="nucleotide sequence ID" value="NZ_JAMQOS010000001.1"/>
</dbReference>
<gene>
    <name evidence="2" type="ORF">NDI86_00745</name>
</gene>
<feature type="compositionally biased region" description="Basic and acidic residues" evidence="1">
    <location>
        <begin position="1"/>
        <end position="15"/>
    </location>
</feature>